<gene>
    <name evidence="4" type="ORF">SAMN04487988_12117</name>
</gene>
<feature type="domain" description="Rhodanese" evidence="3">
    <location>
        <begin position="164"/>
        <end position="275"/>
    </location>
</feature>
<evidence type="ECO:0000259" key="3">
    <source>
        <dbReference type="PROSITE" id="PS50206"/>
    </source>
</evidence>
<feature type="domain" description="Rhodanese" evidence="3">
    <location>
        <begin position="15"/>
        <end position="133"/>
    </location>
</feature>
<dbReference type="PANTHER" id="PTHR11364">
    <property type="entry name" value="THIOSULFATE SULFERTANSFERASE"/>
    <property type="match status" value="1"/>
</dbReference>
<keyword evidence="1 4" id="KW-0808">Transferase</keyword>
<keyword evidence="5" id="KW-1185">Reference proteome</keyword>
<evidence type="ECO:0000313" key="5">
    <source>
        <dbReference type="Proteomes" id="UP000199642"/>
    </source>
</evidence>
<sequence>MSPILPAEQLADLTQNSDFILVDARNNPNPKKTFVQEHLRGAVFVDPNLELADIKENLADGGRHPLPEVSDFCTVLGNLGIEPKTHVVVYDDQNGANSAARFWWMVRALGHEKVQVLEGGMQAAIQVGYSIEKGDSKPSPTSAYPAENWKLPIVSMPEVEKKAGKDGTVVIDVRSAERYRGEQEPIDLIAGHIPGAINIPLTENMDANGRFLSPEKLKSKYESVLKDNEEVIVHCGSGVSACHTLLAMDYAGLEIPKLYAGSWSEWSRNDKPIGKTDNP</sequence>
<dbReference type="InterPro" id="IPR045078">
    <property type="entry name" value="TST/MPST-like"/>
</dbReference>
<dbReference type="STRING" id="435880.SAMN04487988_12117"/>
<dbReference type="Pfam" id="PF00581">
    <property type="entry name" value="Rhodanese"/>
    <property type="match status" value="2"/>
</dbReference>
<dbReference type="InterPro" id="IPR001763">
    <property type="entry name" value="Rhodanese-like_dom"/>
</dbReference>
<accession>A0A1I2XNT3</accession>
<dbReference type="InterPro" id="IPR036873">
    <property type="entry name" value="Rhodanese-like_dom_sf"/>
</dbReference>
<dbReference type="Proteomes" id="UP000199642">
    <property type="component" value="Unassembled WGS sequence"/>
</dbReference>
<protein>
    <submittedName>
        <fullName evidence="4">Thiosulfate/3-mercaptopyruvate sulfurtransferase</fullName>
    </submittedName>
</protein>
<dbReference type="OrthoDB" id="9770030at2"/>
<dbReference type="AlphaFoldDB" id="A0A1I2XNT3"/>
<evidence type="ECO:0000256" key="2">
    <source>
        <dbReference type="ARBA" id="ARBA00022737"/>
    </source>
</evidence>
<evidence type="ECO:0000313" key="4">
    <source>
        <dbReference type="EMBL" id="SFH15153.1"/>
    </source>
</evidence>
<dbReference type="CDD" id="cd01448">
    <property type="entry name" value="TST_Repeat_1"/>
    <property type="match status" value="1"/>
</dbReference>
<dbReference type="PROSITE" id="PS50206">
    <property type="entry name" value="RHODANESE_3"/>
    <property type="match status" value="2"/>
</dbReference>
<keyword evidence="2" id="KW-0677">Repeat</keyword>
<keyword evidence="4" id="KW-0670">Pyruvate</keyword>
<dbReference type="Gene3D" id="3.40.250.10">
    <property type="entry name" value="Rhodanese-like domain"/>
    <property type="match status" value="2"/>
</dbReference>
<dbReference type="SMART" id="SM00450">
    <property type="entry name" value="RHOD"/>
    <property type="match status" value="2"/>
</dbReference>
<organism evidence="4 5">
    <name type="scientific">Algoriphagus hitonicola</name>
    <dbReference type="NCBI Taxonomy" id="435880"/>
    <lineage>
        <taxon>Bacteria</taxon>
        <taxon>Pseudomonadati</taxon>
        <taxon>Bacteroidota</taxon>
        <taxon>Cytophagia</taxon>
        <taxon>Cytophagales</taxon>
        <taxon>Cyclobacteriaceae</taxon>
        <taxon>Algoriphagus</taxon>
    </lineage>
</organism>
<name>A0A1I2XNT3_9BACT</name>
<dbReference type="CDD" id="cd01449">
    <property type="entry name" value="TST_Repeat_2"/>
    <property type="match status" value="1"/>
</dbReference>
<proteinExistence type="predicted"/>
<reference evidence="5" key="1">
    <citation type="submission" date="2016-10" db="EMBL/GenBank/DDBJ databases">
        <authorList>
            <person name="Varghese N."/>
            <person name="Submissions S."/>
        </authorList>
    </citation>
    <scope>NUCLEOTIDE SEQUENCE [LARGE SCALE GENOMIC DNA]</scope>
    <source>
        <strain evidence="5">DSM 19315</strain>
    </source>
</reference>
<dbReference type="PANTHER" id="PTHR11364:SF27">
    <property type="entry name" value="SULFURTRANSFERASE"/>
    <property type="match status" value="1"/>
</dbReference>
<dbReference type="RefSeq" id="WP_092794636.1">
    <property type="nucleotide sequence ID" value="NZ_FOPC01000021.1"/>
</dbReference>
<evidence type="ECO:0000256" key="1">
    <source>
        <dbReference type="ARBA" id="ARBA00022679"/>
    </source>
</evidence>
<dbReference type="EMBL" id="FOPC01000021">
    <property type="protein sequence ID" value="SFH15153.1"/>
    <property type="molecule type" value="Genomic_DNA"/>
</dbReference>
<dbReference type="SUPFAM" id="SSF52821">
    <property type="entry name" value="Rhodanese/Cell cycle control phosphatase"/>
    <property type="match status" value="2"/>
</dbReference>
<dbReference type="GO" id="GO:0004792">
    <property type="term" value="F:thiosulfate-cyanide sulfurtransferase activity"/>
    <property type="evidence" value="ECO:0007669"/>
    <property type="project" value="TreeGrafter"/>
</dbReference>